<gene>
    <name evidence="2" type="ORF">JJB74_13505</name>
</gene>
<evidence type="ECO:0008006" key="4">
    <source>
        <dbReference type="Google" id="ProtNLM"/>
    </source>
</evidence>
<organism evidence="2 3">
    <name type="scientific">Noviherbaspirillum pedocola</name>
    <dbReference type="NCBI Taxonomy" id="2801341"/>
    <lineage>
        <taxon>Bacteria</taxon>
        <taxon>Pseudomonadati</taxon>
        <taxon>Pseudomonadota</taxon>
        <taxon>Betaproteobacteria</taxon>
        <taxon>Burkholderiales</taxon>
        <taxon>Oxalobacteraceae</taxon>
        <taxon>Noviherbaspirillum</taxon>
    </lineage>
</organism>
<keyword evidence="1" id="KW-0732">Signal</keyword>
<feature type="signal peptide" evidence="1">
    <location>
        <begin position="1"/>
        <end position="19"/>
    </location>
</feature>
<evidence type="ECO:0000256" key="1">
    <source>
        <dbReference type="SAM" id="SignalP"/>
    </source>
</evidence>
<sequence>MKTILRIAALLSLPLLLSACLEVEQHPGWKQGQYNGKPDNLAPQAMFHGDRMAWYAAINDRNRRQNEYNRMRP</sequence>
<reference evidence="2" key="1">
    <citation type="submission" date="2021-01" db="EMBL/GenBank/DDBJ databases">
        <title>Genome sequence of strain Noviherbaspirillum sp. DKR-6.</title>
        <authorList>
            <person name="Chaudhary D.K."/>
        </authorList>
    </citation>
    <scope>NUCLEOTIDE SEQUENCE</scope>
    <source>
        <strain evidence="2">DKR-6</strain>
    </source>
</reference>
<feature type="chain" id="PRO_5036943372" description="Lipoprotein" evidence="1">
    <location>
        <begin position="20"/>
        <end position="73"/>
    </location>
</feature>
<dbReference type="EMBL" id="JAEPBG010000005">
    <property type="protein sequence ID" value="MBK4735634.1"/>
    <property type="molecule type" value="Genomic_DNA"/>
</dbReference>
<comment type="caution">
    <text evidence="2">The sequence shown here is derived from an EMBL/GenBank/DDBJ whole genome shotgun (WGS) entry which is preliminary data.</text>
</comment>
<dbReference type="Proteomes" id="UP000622890">
    <property type="component" value="Unassembled WGS sequence"/>
</dbReference>
<evidence type="ECO:0000313" key="3">
    <source>
        <dbReference type="Proteomes" id="UP000622890"/>
    </source>
</evidence>
<dbReference type="AlphaFoldDB" id="A0A934SU73"/>
<dbReference type="RefSeq" id="WP_200592415.1">
    <property type="nucleotide sequence ID" value="NZ_JAEPBG010000005.1"/>
</dbReference>
<keyword evidence="3" id="KW-1185">Reference proteome</keyword>
<proteinExistence type="predicted"/>
<evidence type="ECO:0000313" key="2">
    <source>
        <dbReference type="EMBL" id="MBK4735634.1"/>
    </source>
</evidence>
<dbReference type="PROSITE" id="PS51257">
    <property type="entry name" value="PROKAR_LIPOPROTEIN"/>
    <property type="match status" value="1"/>
</dbReference>
<protein>
    <recommendedName>
        <fullName evidence="4">Lipoprotein</fullName>
    </recommendedName>
</protein>
<accession>A0A934SU73</accession>
<name>A0A934SU73_9BURK</name>